<dbReference type="Proteomes" id="UP001164459">
    <property type="component" value="Chromosome"/>
</dbReference>
<evidence type="ECO:0000256" key="2">
    <source>
        <dbReference type="SAM" id="SignalP"/>
    </source>
</evidence>
<dbReference type="EMBL" id="CP114040">
    <property type="protein sequence ID" value="WAS95826.1"/>
    <property type="molecule type" value="Genomic_DNA"/>
</dbReference>
<feature type="chain" id="PRO_5046998328" evidence="2">
    <location>
        <begin position="20"/>
        <end position="768"/>
    </location>
</feature>
<name>A0ABY7H976_9BACT</name>
<dbReference type="PROSITE" id="PS00018">
    <property type="entry name" value="EF_HAND_1"/>
    <property type="match status" value="1"/>
</dbReference>
<evidence type="ECO:0000256" key="1">
    <source>
        <dbReference type="SAM" id="MobiDB-lite"/>
    </source>
</evidence>
<keyword evidence="5" id="KW-1185">Reference proteome</keyword>
<evidence type="ECO:0000259" key="3">
    <source>
        <dbReference type="Pfam" id="PF00656"/>
    </source>
</evidence>
<protein>
    <submittedName>
        <fullName evidence="4">Caspase family protein</fullName>
    </submittedName>
</protein>
<proteinExistence type="predicted"/>
<feature type="compositionally biased region" description="Pro residues" evidence="1">
    <location>
        <begin position="460"/>
        <end position="475"/>
    </location>
</feature>
<feature type="region of interest" description="Disordered" evidence="1">
    <location>
        <begin position="456"/>
        <end position="475"/>
    </location>
</feature>
<feature type="region of interest" description="Disordered" evidence="1">
    <location>
        <begin position="699"/>
        <end position="768"/>
    </location>
</feature>
<keyword evidence="2" id="KW-0732">Signal</keyword>
<reference evidence="4" key="1">
    <citation type="submission" date="2022-11" db="EMBL/GenBank/DDBJ databases">
        <title>Minimal conservation of predation-associated metabolite biosynthetic gene clusters underscores biosynthetic potential of Myxococcota including descriptions for ten novel species: Archangium lansinium sp. nov., Myxococcus landrumus sp. nov., Nannocystis bai.</title>
        <authorList>
            <person name="Ahearne A."/>
            <person name="Stevens C."/>
            <person name="Dowd S."/>
        </authorList>
    </citation>
    <scope>NUCLEOTIDE SEQUENCE</scope>
    <source>
        <strain evidence="4">Fl3</strain>
    </source>
</reference>
<evidence type="ECO:0000313" key="5">
    <source>
        <dbReference type="Proteomes" id="UP001164459"/>
    </source>
</evidence>
<dbReference type="Pfam" id="PF00656">
    <property type="entry name" value="Peptidase_C14"/>
    <property type="match status" value="1"/>
</dbReference>
<evidence type="ECO:0000313" key="4">
    <source>
        <dbReference type="EMBL" id="WAS95826.1"/>
    </source>
</evidence>
<dbReference type="InterPro" id="IPR018247">
    <property type="entry name" value="EF_Hand_1_Ca_BS"/>
</dbReference>
<dbReference type="RefSeq" id="WP_269038169.1">
    <property type="nucleotide sequence ID" value="NZ_CP114040.1"/>
</dbReference>
<sequence>MTSAILLLSLALAAPAAGAADSTATTATATSPAAPARRFALVIGSNAAPDERTPGLRFADDDAARVAELLREAGVDVELVAEFDQDTQAVHGAQVAGLRPPTREGALQAHAALVARMKAARAAGAAVEYLVYFSGHGDIGPDGQGFLAMSEGTRLTRHDLFAGLLAGSPADYNHLVLDACQSEALVLSRGGSRAGWKSDRVEGDGQAVQKYLDGLHLDRFPNTGVLLASSADQQTHEWERYRGGIFTHELLSALRGAGDVNGDGRLEYSEVGAFVAAANSGVKDPRGRLRVVVRPPRRDVRRPLLAHELGGQRLLVFAAGDAHRYTVEDSRGVRLADLRRSGELPGYLRLPPGELFVVREREAAGEGAQAGAQRPEEARVPANQSTAIAAARLKFAAAARGERGALDQALRGGLFTVPYGRGYYVGYTDRTGLLAVEHDQWAGDAWQSVEARAEHERMVGPPPPPPPVTPTPTGPPEVEWEDKYWNAMSVGVIFSPFREPGPATLASDRVTADQSRAWASPFRGLDVRYYAFELGGDRFPRFSGFVRTGFNRGSVQFSPAEGATGFMPTQARELDYFVVPLWLGGNFHLFRRFPLRPYAGFGFGFDILHVDYAREAAANVVNTSARIGFEVHAGLEVRISNYFFASAQIQQQWAARKRLAEVPDFSTQGLSVITSIGFGFPINKANAALYQRRQKRAQEQYQREQQAAADRARRAAEAWEARPVQPELLSPRPAAPPLEGPPPASATPALAPMVAPSDSPAPAAPPSP</sequence>
<feature type="compositionally biased region" description="Basic and acidic residues" evidence="1">
    <location>
        <begin position="710"/>
        <end position="720"/>
    </location>
</feature>
<feature type="compositionally biased region" description="Pro residues" evidence="1">
    <location>
        <begin position="733"/>
        <end position="745"/>
    </location>
</feature>
<accession>A0ABY7H976</accession>
<dbReference type="InterPro" id="IPR011600">
    <property type="entry name" value="Pept_C14_caspase"/>
</dbReference>
<gene>
    <name evidence="4" type="ORF">O0S08_06650</name>
</gene>
<dbReference type="Gene3D" id="3.40.50.1460">
    <property type="match status" value="1"/>
</dbReference>
<organism evidence="4 5">
    <name type="scientific">Nannocystis punicea</name>
    <dbReference type="NCBI Taxonomy" id="2995304"/>
    <lineage>
        <taxon>Bacteria</taxon>
        <taxon>Pseudomonadati</taxon>
        <taxon>Myxococcota</taxon>
        <taxon>Polyangia</taxon>
        <taxon>Nannocystales</taxon>
        <taxon>Nannocystaceae</taxon>
        <taxon>Nannocystis</taxon>
    </lineage>
</organism>
<feature type="domain" description="Peptidase C14 caspase" evidence="3">
    <location>
        <begin position="37"/>
        <end position="258"/>
    </location>
</feature>
<feature type="compositionally biased region" description="Low complexity" evidence="1">
    <location>
        <begin position="746"/>
        <end position="761"/>
    </location>
</feature>
<feature type="signal peptide" evidence="2">
    <location>
        <begin position="1"/>
        <end position="19"/>
    </location>
</feature>